<accession>A0A7W5DYQ3</accession>
<evidence type="ECO:0000313" key="2">
    <source>
        <dbReference type="Proteomes" id="UP000536179"/>
    </source>
</evidence>
<gene>
    <name evidence="1" type="ORF">FHS27_002780</name>
</gene>
<dbReference type="AlphaFoldDB" id="A0A7W5DYQ3"/>
<dbReference type="Proteomes" id="UP000536179">
    <property type="component" value="Unassembled WGS sequence"/>
</dbReference>
<sequence>MGKTGSNPFAVSVSAPLEKGIFADHAVLKRHGFLFRVVEFDHPLDGTLTYSGWWFRQTVEINGQSCWFQISWLKIHSRFEFVLPDTIEIDPGWGDSSDRSMAVEIDFSRGLLIRRFRIWLAGQILYDEIR</sequence>
<dbReference type="EMBL" id="JACHXU010000008">
    <property type="protein sequence ID" value="MBB3206966.1"/>
    <property type="molecule type" value="Genomic_DNA"/>
</dbReference>
<dbReference type="RefSeq" id="WP_184305366.1">
    <property type="nucleotide sequence ID" value="NZ_JACHXU010000008.1"/>
</dbReference>
<proteinExistence type="predicted"/>
<protein>
    <submittedName>
        <fullName evidence="1">Uncharacterized protein</fullName>
    </submittedName>
</protein>
<name>A0A7W5DYQ3_9BACT</name>
<evidence type="ECO:0000313" key="1">
    <source>
        <dbReference type="EMBL" id="MBB3206966.1"/>
    </source>
</evidence>
<organism evidence="1 2">
    <name type="scientific">Aporhodopirellula rubra</name>
    <dbReference type="NCBI Taxonomy" id="980271"/>
    <lineage>
        <taxon>Bacteria</taxon>
        <taxon>Pseudomonadati</taxon>
        <taxon>Planctomycetota</taxon>
        <taxon>Planctomycetia</taxon>
        <taxon>Pirellulales</taxon>
        <taxon>Pirellulaceae</taxon>
        <taxon>Aporhodopirellula</taxon>
    </lineage>
</organism>
<comment type="caution">
    <text evidence="1">The sequence shown here is derived from an EMBL/GenBank/DDBJ whole genome shotgun (WGS) entry which is preliminary data.</text>
</comment>
<keyword evidence="2" id="KW-1185">Reference proteome</keyword>
<reference evidence="1 2" key="1">
    <citation type="submission" date="2020-08" db="EMBL/GenBank/DDBJ databases">
        <title>Genomic Encyclopedia of Type Strains, Phase III (KMG-III): the genomes of soil and plant-associated and newly described type strains.</title>
        <authorList>
            <person name="Whitman W."/>
        </authorList>
    </citation>
    <scope>NUCLEOTIDE SEQUENCE [LARGE SCALE GENOMIC DNA]</scope>
    <source>
        <strain evidence="1 2">CECT 8075</strain>
    </source>
</reference>